<sequence length="94" mass="11294">MVNSNIFIFLNKFLSKDKKDYIKSNIIIKINNRNLKITEDFKNFNLAIHNGKFFIPSYMDSNKLNYMLGIFSFTYSIKLKKKIKVYKKKKNKKK</sequence>
<dbReference type="RefSeq" id="YP_009308428.1">
    <property type="nucleotide sequence ID" value="NC_031417.1"/>
</dbReference>
<organism evidence="4">
    <name type="scientific">Paramoeba pemaquidensis</name>
    <dbReference type="NCBI Taxonomy" id="180228"/>
    <lineage>
        <taxon>Eukaryota</taxon>
        <taxon>Amoebozoa</taxon>
        <taxon>Discosea</taxon>
        <taxon>Flabellinia</taxon>
        <taxon>Dactylopodida</taxon>
        <taxon>Paramoebidae</taxon>
        <taxon>Paramoeba</taxon>
    </lineage>
</organism>
<dbReference type="SUPFAM" id="SSF54570">
    <property type="entry name" value="Ribosomal protein S19"/>
    <property type="match status" value="1"/>
</dbReference>
<evidence type="ECO:0000256" key="2">
    <source>
        <dbReference type="ARBA" id="ARBA00022980"/>
    </source>
</evidence>
<geneLocation type="mitochondrion" evidence="4"/>
<keyword evidence="2 4" id="KW-0689">Ribosomal protein</keyword>
<accession>A0A1D8D985</accession>
<dbReference type="AlphaFoldDB" id="A0A1D8D985"/>
<name>A0A1D8D985_9EUKA</name>
<evidence type="ECO:0000313" key="4">
    <source>
        <dbReference type="EMBL" id="AOS85566.1"/>
    </source>
</evidence>
<protein>
    <submittedName>
        <fullName evidence="4">Ribosomal protein small subunit 19</fullName>
    </submittedName>
</protein>
<dbReference type="GO" id="GO:0006412">
    <property type="term" value="P:translation"/>
    <property type="evidence" value="ECO:0007669"/>
    <property type="project" value="InterPro"/>
</dbReference>
<dbReference type="GO" id="GO:1990904">
    <property type="term" value="C:ribonucleoprotein complex"/>
    <property type="evidence" value="ECO:0007669"/>
    <property type="project" value="UniProtKB-KW"/>
</dbReference>
<comment type="similarity">
    <text evidence="1">Belongs to the universal ribosomal protein uS19 family.</text>
</comment>
<dbReference type="Gene3D" id="3.30.860.10">
    <property type="entry name" value="30s Ribosomal Protein S19, Chain A"/>
    <property type="match status" value="1"/>
</dbReference>
<dbReference type="GO" id="GO:0005840">
    <property type="term" value="C:ribosome"/>
    <property type="evidence" value="ECO:0007669"/>
    <property type="project" value="UniProtKB-KW"/>
</dbReference>
<reference evidence="4" key="1">
    <citation type="submission" date="2016-07" db="EMBL/GenBank/DDBJ databases">
        <title>Evolution of an obligate endosymbiont from a free-living kinetoplastid protist.</title>
        <authorList>
            <person name="Tanifuji G."/>
            <person name="Curtis B.A."/>
            <person name="Cenci U."/>
            <person name="David V."/>
            <person name="Dean S."/>
            <person name="Fiala I."/>
            <person name="Flegontov P."/>
            <person name="Kelly S."/>
            <person name="Johnson-MacKinnon J."/>
            <person name="Moog D."/>
            <person name="Nakayama T."/>
            <person name="Onodera N.T."/>
            <person name="Inagaki Y."/>
            <person name="Hashimoto T."/>
            <person name="Gull K."/>
            <person name="Lukes J."/>
            <person name="Archibald J.M."/>
        </authorList>
    </citation>
    <scope>NUCLEOTIDE SEQUENCE</scope>
</reference>
<evidence type="ECO:0000256" key="3">
    <source>
        <dbReference type="ARBA" id="ARBA00023274"/>
    </source>
</evidence>
<dbReference type="PIRSF" id="PIRSF002144">
    <property type="entry name" value="Ribosomal_S19"/>
    <property type="match status" value="1"/>
</dbReference>
<keyword evidence="3" id="KW-0687">Ribonucleoprotein</keyword>
<keyword evidence="4" id="KW-0496">Mitochondrion</keyword>
<evidence type="ECO:0000256" key="1">
    <source>
        <dbReference type="ARBA" id="ARBA00007345"/>
    </source>
</evidence>
<dbReference type="InterPro" id="IPR002222">
    <property type="entry name" value="Ribosomal_uS19"/>
</dbReference>
<dbReference type="GO" id="GO:0003735">
    <property type="term" value="F:structural constituent of ribosome"/>
    <property type="evidence" value="ECO:0007669"/>
    <property type="project" value="InterPro"/>
</dbReference>
<gene>
    <name evidence="4" type="primary">rps19</name>
</gene>
<proteinExistence type="inferred from homology"/>
<dbReference type="EMBL" id="KX611830">
    <property type="protein sequence ID" value="AOS85566.1"/>
    <property type="molecule type" value="Genomic_DNA"/>
</dbReference>
<dbReference type="InterPro" id="IPR023575">
    <property type="entry name" value="Ribosomal_uS19_SF"/>
</dbReference>
<dbReference type="Pfam" id="PF00203">
    <property type="entry name" value="Ribosomal_S19"/>
    <property type="match status" value="1"/>
</dbReference>
<dbReference type="GeneID" id="29292428"/>